<dbReference type="EMBL" id="NNRK01000033">
    <property type="protein sequence ID" value="OYR11157.1"/>
    <property type="molecule type" value="Genomic_DNA"/>
</dbReference>
<dbReference type="AlphaFoldDB" id="A0A256F8E7"/>
<sequence>MNRVDFSKLTFETAFVSVGIQTSNSIHEIADILAFVVCK</sequence>
<accession>A0A256F8E7</accession>
<comment type="caution">
    <text evidence="1">The sequence shown here is derived from an EMBL/GenBank/DDBJ whole genome shotgun (WGS) entry which is preliminary data.</text>
</comment>
<evidence type="ECO:0000313" key="2">
    <source>
        <dbReference type="Proteomes" id="UP000216345"/>
    </source>
</evidence>
<evidence type="ECO:0000313" key="1">
    <source>
        <dbReference type="EMBL" id="OYR11157.1"/>
    </source>
</evidence>
<gene>
    <name evidence="1" type="ORF">CEV32_1455</name>
</gene>
<proteinExistence type="predicted"/>
<dbReference type="Proteomes" id="UP000216345">
    <property type="component" value="Unassembled WGS sequence"/>
</dbReference>
<name>A0A256F8E7_9HYPH</name>
<keyword evidence="2" id="KW-1185">Reference proteome</keyword>
<protein>
    <submittedName>
        <fullName evidence="1">Uncharacterized protein</fullName>
    </submittedName>
</protein>
<reference evidence="1 2" key="1">
    <citation type="submission" date="2017-07" db="EMBL/GenBank/DDBJ databases">
        <title>Phylogenetic study on the rhizospheric bacterium Ochrobactrum sp. A44.</title>
        <authorList>
            <person name="Krzyzanowska D.M."/>
            <person name="Ossowicki A."/>
            <person name="Rajewska M."/>
            <person name="Maciag T."/>
            <person name="Kaczynski Z."/>
            <person name="Czerwicka M."/>
            <person name="Jafra S."/>
        </authorList>
    </citation>
    <scope>NUCLEOTIDE SEQUENCE [LARGE SCALE GENOMIC DNA]</scope>
    <source>
        <strain evidence="1 2">PR17</strain>
    </source>
</reference>
<organism evidence="1 2">
    <name type="scientific">Brucella rhizosphaerae</name>
    <dbReference type="NCBI Taxonomy" id="571254"/>
    <lineage>
        <taxon>Bacteria</taxon>
        <taxon>Pseudomonadati</taxon>
        <taxon>Pseudomonadota</taxon>
        <taxon>Alphaproteobacteria</taxon>
        <taxon>Hyphomicrobiales</taxon>
        <taxon>Brucellaceae</taxon>
        <taxon>Brucella/Ochrobactrum group</taxon>
        <taxon>Brucella</taxon>
    </lineage>
</organism>